<name>A0A4C1WPX5_EUMVA</name>
<reference evidence="1 2" key="1">
    <citation type="journal article" date="2019" name="Commun. Biol.">
        <title>The bagworm genome reveals a unique fibroin gene that provides high tensile strength.</title>
        <authorList>
            <person name="Kono N."/>
            <person name="Nakamura H."/>
            <person name="Ohtoshi R."/>
            <person name="Tomita M."/>
            <person name="Numata K."/>
            <person name="Arakawa K."/>
        </authorList>
    </citation>
    <scope>NUCLEOTIDE SEQUENCE [LARGE SCALE GENOMIC DNA]</scope>
</reference>
<evidence type="ECO:0000313" key="1">
    <source>
        <dbReference type="EMBL" id="GBP53331.1"/>
    </source>
</evidence>
<keyword evidence="2" id="KW-1185">Reference proteome</keyword>
<gene>
    <name evidence="1" type="ORF">EVAR_46588_1</name>
</gene>
<dbReference type="Proteomes" id="UP000299102">
    <property type="component" value="Unassembled WGS sequence"/>
</dbReference>
<organism evidence="1 2">
    <name type="scientific">Eumeta variegata</name>
    <name type="common">Bagworm moth</name>
    <name type="synonym">Eumeta japonica</name>
    <dbReference type="NCBI Taxonomy" id="151549"/>
    <lineage>
        <taxon>Eukaryota</taxon>
        <taxon>Metazoa</taxon>
        <taxon>Ecdysozoa</taxon>
        <taxon>Arthropoda</taxon>
        <taxon>Hexapoda</taxon>
        <taxon>Insecta</taxon>
        <taxon>Pterygota</taxon>
        <taxon>Neoptera</taxon>
        <taxon>Endopterygota</taxon>
        <taxon>Lepidoptera</taxon>
        <taxon>Glossata</taxon>
        <taxon>Ditrysia</taxon>
        <taxon>Tineoidea</taxon>
        <taxon>Psychidae</taxon>
        <taxon>Oiketicinae</taxon>
        <taxon>Eumeta</taxon>
    </lineage>
</organism>
<protein>
    <submittedName>
        <fullName evidence="1">Uncharacterized protein</fullName>
    </submittedName>
</protein>
<accession>A0A4C1WPX5</accession>
<proteinExistence type="predicted"/>
<dbReference type="AlphaFoldDB" id="A0A4C1WPX5"/>
<comment type="caution">
    <text evidence="1">The sequence shown here is derived from an EMBL/GenBank/DDBJ whole genome shotgun (WGS) entry which is preliminary data.</text>
</comment>
<evidence type="ECO:0000313" key="2">
    <source>
        <dbReference type="Proteomes" id="UP000299102"/>
    </source>
</evidence>
<dbReference type="EMBL" id="BGZK01000621">
    <property type="protein sequence ID" value="GBP53331.1"/>
    <property type="molecule type" value="Genomic_DNA"/>
</dbReference>
<sequence>MSLFLAGAPPLQTSNIRSCRRNTNADRARGGRHCCRDVVDNSAERGRARCGGPATYDINRRPYVLLSYDVRINMLILFHFLQNGIEFIRNRSTKARFIFDIQITGRKHLNQFRAILTETALDP</sequence>